<keyword evidence="3" id="KW-1185">Reference proteome</keyword>
<evidence type="ECO:0000256" key="1">
    <source>
        <dbReference type="SAM" id="MobiDB-lite"/>
    </source>
</evidence>
<reference evidence="2" key="1">
    <citation type="submission" date="2022-04" db="EMBL/GenBank/DDBJ databases">
        <title>Carnegiea gigantea Genome sequencing and assembly v2.</title>
        <authorList>
            <person name="Copetti D."/>
            <person name="Sanderson M.J."/>
            <person name="Burquez A."/>
            <person name="Wojciechowski M.F."/>
        </authorList>
    </citation>
    <scope>NUCLEOTIDE SEQUENCE</scope>
    <source>
        <strain evidence="2">SGP5-SGP5p</strain>
        <tissue evidence="2">Aerial part</tissue>
    </source>
</reference>
<feature type="compositionally biased region" description="Basic and acidic residues" evidence="1">
    <location>
        <begin position="146"/>
        <end position="161"/>
    </location>
</feature>
<sequence length="184" mass="21124">MVTHWPPLQTCYKLEDYVEDCFNVDKYRNLYSHIVHSIVASQMWDKRNSPDLEAPYAQKKTDRLPEHKRSQSLNAPLPESQLQQIHTKYLGLASPGIGFTSNYGLLTVPISVTYSKFFFLGVISNRCKTCKQLGHNATTCRKRIPREDRVPKPQDKSKEAIAKPFNTSSLHNNSNSIPFRWPST</sequence>
<dbReference type="Proteomes" id="UP001153076">
    <property type="component" value="Unassembled WGS sequence"/>
</dbReference>
<comment type="caution">
    <text evidence="2">The sequence shown here is derived from an EMBL/GenBank/DDBJ whole genome shotgun (WGS) entry which is preliminary data.</text>
</comment>
<name>A0A9Q1K3V4_9CARY</name>
<proteinExistence type="predicted"/>
<evidence type="ECO:0000313" key="2">
    <source>
        <dbReference type="EMBL" id="KAJ8435902.1"/>
    </source>
</evidence>
<protein>
    <submittedName>
        <fullName evidence="2">Uncharacterized protein</fullName>
    </submittedName>
</protein>
<feature type="compositionally biased region" description="Polar residues" evidence="1">
    <location>
        <begin position="165"/>
        <end position="184"/>
    </location>
</feature>
<dbReference type="AlphaFoldDB" id="A0A9Q1K3V4"/>
<accession>A0A9Q1K3V4</accession>
<feature type="region of interest" description="Disordered" evidence="1">
    <location>
        <begin position="146"/>
        <end position="184"/>
    </location>
</feature>
<organism evidence="2 3">
    <name type="scientific">Carnegiea gigantea</name>
    <dbReference type="NCBI Taxonomy" id="171969"/>
    <lineage>
        <taxon>Eukaryota</taxon>
        <taxon>Viridiplantae</taxon>
        <taxon>Streptophyta</taxon>
        <taxon>Embryophyta</taxon>
        <taxon>Tracheophyta</taxon>
        <taxon>Spermatophyta</taxon>
        <taxon>Magnoliopsida</taxon>
        <taxon>eudicotyledons</taxon>
        <taxon>Gunneridae</taxon>
        <taxon>Pentapetalae</taxon>
        <taxon>Caryophyllales</taxon>
        <taxon>Cactineae</taxon>
        <taxon>Cactaceae</taxon>
        <taxon>Cactoideae</taxon>
        <taxon>Echinocereeae</taxon>
        <taxon>Carnegiea</taxon>
    </lineage>
</organism>
<dbReference type="EMBL" id="JAKOGI010000377">
    <property type="protein sequence ID" value="KAJ8435902.1"/>
    <property type="molecule type" value="Genomic_DNA"/>
</dbReference>
<evidence type="ECO:0000313" key="3">
    <source>
        <dbReference type="Proteomes" id="UP001153076"/>
    </source>
</evidence>
<gene>
    <name evidence="2" type="ORF">Cgig2_010259</name>
</gene>